<reference evidence="1 2" key="1">
    <citation type="journal article" date="2017" name="Antonie Van Leeuwenhoek">
        <title>Phylogenomic resolution of the bacterial genus Pantoea and its relationship with Erwinia and Tatumella.</title>
        <authorList>
            <person name="Palmer M."/>
            <person name="Steenkamp E.T."/>
            <person name="Coetzee M.P."/>
            <person name="Chan W.Y."/>
            <person name="van Zyl E."/>
            <person name="De Maayer P."/>
            <person name="Coutinho T.A."/>
            <person name="Blom J."/>
            <person name="Smits T.H."/>
            <person name="Duffy B."/>
            <person name="Venter S.N."/>
        </authorList>
    </citation>
    <scope>NUCLEOTIDE SEQUENCE [LARGE SCALE GENOMIC DNA]</scope>
    <source>
        <strain evidence="1 2">LMG 26277</strain>
    </source>
</reference>
<dbReference type="OrthoDB" id="9777791at2"/>
<dbReference type="EMBL" id="MLFS01000018">
    <property type="protein sequence ID" value="ORM73622.1"/>
    <property type="molecule type" value="Genomic_DNA"/>
</dbReference>
<evidence type="ECO:0000313" key="2">
    <source>
        <dbReference type="Proteomes" id="UP000193104"/>
    </source>
</evidence>
<comment type="caution">
    <text evidence="1">The sequence shown here is derived from an EMBL/GenBank/DDBJ whole genome shotgun (WGS) entry which is preliminary data.</text>
</comment>
<dbReference type="AlphaFoldDB" id="A0A1X1DAC1"/>
<gene>
    <name evidence="1" type="ORF">HA48_08615</name>
</gene>
<organism evidence="1 2">
    <name type="scientific">Pantoea wallisii</name>
    <dbReference type="NCBI Taxonomy" id="1076551"/>
    <lineage>
        <taxon>Bacteria</taxon>
        <taxon>Pseudomonadati</taxon>
        <taxon>Pseudomonadota</taxon>
        <taxon>Gammaproteobacteria</taxon>
        <taxon>Enterobacterales</taxon>
        <taxon>Erwiniaceae</taxon>
        <taxon>Pantoea</taxon>
    </lineage>
</organism>
<dbReference type="Proteomes" id="UP000193104">
    <property type="component" value="Unassembled WGS sequence"/>
</dbReference>
<name>A0A1X1DAC1_9GAMM</name>
<accession>A0A1X1DAC1</accession>
<evidence type="ECO:0000313" key="1">
    <source>
        <dbReference type="EMBL" id="ORM73622.1"/>
    </source>
</evidence>
<sequence>MTQLHDVARQPALAGEKLAQDLFDHSVWRAVPPTVTLPGAQAEALFCFARAAQLQQDRALSLRIASLKLHFLTHAEARLAHGGYGPLGFDVGSVLAHLLINYCSLPGLLPPREAADGREQRLSDVHAVWDGFAHRFQALSADTQAERFACPGFMALFLQKVWADAIGYCGIAWYAIAQRQKRSGISARLRMTPCAPTVSATAGRWAAP</sequence>
<proteinExistence type="predicted"/>
<dbReference type="STRING" id="1076551.HA48_08615"/>
<dbReference type="Gene3D" id="3.90.1200.10">
    <property type="match status" value="1"/>
</dbReference>
<protein>
    <submittedName>
        <fullName evidence="1">Uncharacterized protein</fullName>
    </submittedName>
</protein>
<dbReference type="RefSeq" id="WP_128600675.1">
    <property type="nucleotide sequence ID" value="NZ_MLFS01000018.1"/>
</dbReference>
<keyword evidence="2" id="KW-1185">Reference proteome</keyword>